<sequence>MRMHHPNQFGTGNYVGRPVTASNKNPHINLRDPVLPSQTALDSELFTAGGMTRPQPAAFPYAPLVINYRPTSLDEPELEPKPEPSSKNGTSTNTSRSTTSSHGNSGTNTRKSNVSSPVRHSRSVYKKQPYPKFTKKTSTSLPNFCKLPSFRKASSTTIGIGSSSTIGIDSSSSMSRPDRISMTMSGPSLSSSSSSSLKVLPPTNESSVSRPKSIGRINMMPFRPVANRRAPIPLNLDSKDKVSSHGQSLSASNLFVGDTKMDMATSSEQGLQPVSSKAIMHGSPKPMEDVHQPVSKRPLPLDQVSCHHVISMTPTPLSSSPSLVVTSSTLSPPLSPISPNSSISPISPISPTAFPPQRVATPVDFRTSFNTLSVNHKSVHDTQTSAMGLPSKNRRTEAHALSKAPTMPPTTPSFCSSTSPVAMEKVHYVDDQFEYDECLITKVVSPTGGIVYYNLDVDTDNRAAHKDKAKAKDKVKDKVKDEIKQEEQHGSKKTLKITQFFHSDGSRSRFPQHSNVRELRMDDKLVQEWLLQAMLTSLPPGYSLFEECRTRKCLLFGHVEGAFKYPEQFIPHALWLSSADYASLECVCRVCLKGPQVQPKQDESLLPFQVNVDKGTGTVSYDMSHCTYSKDSMFCDIPPKIKQDQQDVSMYTQQDISMYTQQDHIRSMMMDMDMEDSKVDMMEGDCCEQGHSAQLLLSPAEDCEQEATNTASHTSQSDHAKRAGHAWSPHVLGPFFPVQPKKHKVQSLREIRVAQGHSHK</sequence>
<reference evidence="3" key="1">
    <citation type="journal article" date="2020" name="Fungal Divers.">
        <title>Resolving the Mortierellaceae phylogeny through synthesis of multi-gene phylogenetics and phylogenomics.</title>
        <authorList>
            <person name="Vandepol N."/>
            <person name="Liber J."/>
            <person name="Desiro A."/>
            <person name="Na H."/>
            <person name="Kennedy M."/>
            <person name="Barry K."/>
            <person name="Grigoriev I.V."/>
            <person name="Miller A.N."/>
            <person name="O'Donnell K."/>
            <person name="Stajich J.E."/>
            <person name="Bonito G."/>
        </authorList>
    </citation>
    <scope>NUCLEOTIDE SEQUENCE</scope>
    <source>
        <strain evidence="3">NVP1</strain>
    </source>
</reference>
<feature type="compositionally biased region" description="Low complexity" evidence="1">
    <location>
        <begin position="188"/>
        <end position="197"/>
    </location>
</feature>
<dbReference type="InterPro" id="IPR031915">
    <property type="entry name" value="Clr2_N"/>
</dbReference>
<name>A0A9P5SHQ7_9FUNG</name>
<organism evidence="3 4">
    <name type="scientific">Podila minutissima</name>
    <dbReference type="NCBI Taxonomy" id="64525"/>
    <lineage>
        <taxon>Eukaryota</taxon>
        <taxon>Fungi</taxon>
        <taxon>Fungi incertae sedis</taxon>
        <taxon>Mucoromycota</taxon>
        <taxon>Mortierellomycotina</taxon>
        <taxon>Mortierellomycetes</taxon>
        <taxon>Mortierellales</taxon>
        <taxon>Mortierellaceae</taxon>
        <taxon>Podila</taxon>
    </lineage>
</organism>
<feature type="domain" description="Cryptic loci regulator 2 N-terminal" evidence="2">
    <location>
        <begin position="534"/>
        <end position="591"/>
    </location>
</feature>
<feature type="region of interest" description="Disordered" evidence="1">
    <location>
        <begin position="183"/>
        <end position="211"/>
    </location>
</feature>
<dbReference type="EMBL" id="JAAAUY010000612">
    <property type="protein sequence ID" value="KAF9327932.1"/>
    <property type="molecule type" value="Genomic_DNA"/>
</dbReference>
<feature type="region of interest" description="Disordered" evidence="1">
    <location>
        <begin position="702"/>
        <end position="723"/>
    </location>
</feature>
<keyword evidence="4" id="KW-1185">Reference proteome</keyword>
<evidence type="ECO:0000256" key="1">
    <source>
        <dbReference type="SAM" id="MobiDB-lite"/>
    </source>
</evidence>
<evidence type="ECO:0000259" key="2">
    <source>
        <dbReference type="Pfam" id="PF16761"/>
    </source>
</evidence>
<evidence type="ECO:0000313" key="4">
    <source>
        <dbReference type="Proteomes" id="UP000696485"/>
    </source>
</evidence>
<evidence type="ECO:0000313" key="3">
    <source>
        <dbReference type="EMBL" id="KAF9327932.1"/>
    </source>
</evidence>
<proteinExistence type="predicted"/>
<feature type="compositionally biased region" description="Low complexity" evidence="1">
    <location>
        <begin position="85"/>
        <end position="109"/>
    </location>
</feature>
<comment type="caution">
    <text evidence="3">The sequence shown here is derived from an EMBL/GenBank/DDBJ whole genome shotgun (WGS) entry which is preliminary data.</text>
</comment>
<feature type="compositionally biased region" description="Polar residues" evidence="1">
    <location>
        <begin position="706"/>
        <end position="715"/>
    </location>
</feature>
<feature type="region of interest" description="Disordered" evidence="1">
    <location>
        <begin position="1"/>
        <end position="34"/>
    </location>
</feature>
<dbReference type="AlphaFoldDB" id="A0A9P5SHQ7"/>
<feature type="region of interest" description="Disordered" evidence="1">
    <location>
        <begin position="72"/>
        <end position="138"/>
    </location>
</feature>
<accession>A0A9P5SHQ7</accession>
<dbReference type="Pfam" id="PF16761">
    <property type="entry name" value="Clr2_transil"/>
    <property type="match status" value="1"/>
</dbReference>
<protein>
    <recommendedName>
        <fullName evidence="2">Cryptic loci regulator 2 N-terminal domain-containing protein</fullName>
    </recommendedName>
</protein>
<dbReference type="Proteomes" id="UP000696485">
    <property type="component" value="Unassembled WGS sequence"/>
</dbReference>
<gene>
    <name evidence="3" type="ORF">BG006_008835</name>
</gene>